<dbReference type="Proteomes" id="UP001589774">
    <property type="component" value="Unassembled WGS sequence"/>
</dbReference>
<keyword evidence="2" id="KW-1185">Reference proteome</keyword>
<proteinExistence type="predicted"/>
<dbReference type="EMBL" id="JBHLWO010000002">
    <property type="protein sequence ID" value="MFC0318683.1"/>
    <property type="molecule type" value="Genomic_DNA"/>
</dbReference>
<accession>A0ABV6HIF8</accession>
<organism evidence="1 2">
    <name type="scientific">Olivibacter oleidegradans</name>
    <dbReference type="NCBI Taxonomy" id="760123"/>
    <lineage>
        <taxon>Bacteria</taxon>
        <taxon>Pseudomonadati</taxon>
        <taxon>Bacteroidota</taxon>
        <taxon>Sphingobacteriia</taxon>
        <taxon>Sphingobacteriales</taxon>
        <taxon>Sphingobacteriaceae</taxon>
        <taxon>Olivibacter</taxon>
    </lineage>
</organism>
<evidence type="ECO:0000313" key="2">
    <source>
        <dbReference type="Proteomes" id="UP001589774"/>
    </source>
</evidence>
<dbReference type="RefSeq" id="WP_278045573.1">
    <property type="nucleotide sequence ID" value="NZ_JBHLWO010000002.1"/>
</dbReference>
<name>A0ABV6HIF8_9SPHI</name>
<sequence length="42" mass="4737">MKRKRGISWTGRLFSAPITLTALAILMEVAEKKDKCIPYEGL</sequence>
<protein>
    <submittedName>
        <fullName evidence="1">Uncharacterized protein</fullName>
    </submittedName>
</protein>
<reference evidence="1 2" key="1">
    <citation type="submission" date="2024-09" db="EMBL/GenBank/DDBJ databases">
        <authorList>
            <person name="Sun Q."/>
            <person name="Mori K."/>
        </authorList>
    </citation>
    <scope>NUCLEOTIDE SEQUENCE [LARGE SCALE GENOMIC DNA]</scope>
    <source>
        <strain evidence="1 2">CCM 7765</strain>
    </source>
</reference>
<comment type="caution">
    <text evidence="1">The sequence shown here is derived from an EMBL/GenBank/DDBJ whole genome shotgun (WGS) entry which is preliminary data.</text>
</comment>
<evidence type="ECO:0000313" key="1">
    <source>
        <dbReference type="EMBL" id="MFC0318683.1"/>
    </source>
</evidence>
<gene>
    <name evidence="1" type="ORF">ACFFI0_10195</name>
</gene>